<dbReference type="EMBL" id="EQ995322">
    <property type="protein sequence ID" value="EEF22293.1"/>
    <property type="molecule type" value="Genomic_DNA"/>
</dbReference>
<proteinExistence type="predicted"/>
<reference evidence="3" key="1">
    <citation type="journal article" date="2010" name="Nat. Biotechnol.">
        <title>Draft genome sequence of the oilseed species Ricinus communis.</title>
        <authorList>
            <person name="Chan A.P."/>
            <person name="Crabtree J."/>
            <person name="Zhao Q."/>
            <person name="Lorenzi H."/>
            <person name="Orvis J."/>
            <person name="Puiu D."/>
            <person name="Melake-Berhan A."/>
            <person name="Jones K.M."/>
            <person name="Redman J."/>
            <person name="Chen G."/>
            <person name="Cahoon E.B."/>
            <person name="Gedil M."/>
            <person name="Stanke M."/>
            <person name="Haas B.J."/>
            <person name="Wortman J.R."/>
            <person name="Fraser-Liggett C.M."/>
            <person name="Ravel J."/>
            <person name="Rabinowicz P.D."/>
        </authorList>
    </citation>
    <scope>NUCLEOTIDE SEQUENCE [LARGE SCALE GENOMIC DNA]</scope>
    <source>
        <strain evidence="3">cv. Hale</strain>
    </source>
</reference>
<organism evidence="2 3">
    <name type="scientific">Ricinus communis</name>
    <name type="common">Castor bean</name>
    <dbReference type="NCBI Taxonomy" id="3988"/>
    <lineage>
        <taxon>Eukaryota</taxon>
        <taxon>Viridiplantae</taxon>
        <taxon>Streptophyta</taxon>
        <taxon>Embryophyta</taxon>
        <taxon>Tracheophyta</taxon>
        <taxon>Spermatophyta</taxon>
        <taxon>Magnoliopsida</taxon>
        <taxon>eudicotyledons</taxon>
        <taxon>Gunneridae</taxon>
        <taxon>Pentapetalae</taxon>
        <taxon>rosids</taxon>
        <taxon>fabids</taxon>
        <taxon>Malpighiales</taxon>
        <taxon>Euphorbiaceae</taxon>
        <taxon>Acalyphoideae</taxon>
        <taxon>Acalypheae</taxon>
        <taxon>Ricinus</taxon>
    </lineage>
</organism>
<sequence length="155" mass="17448">MRRTAATARTARQRPWGPGATPERSWCCQAMDMTPAWSSRCRGCGRRRRALRYRCGCARMRPTACSRWSSRRTRLDRAGPCAASSRAGTIHGRRMNSCPCKSMFWTRRRPPPAERAQTVFWCSSLYCTIHRLGLHAGGGRKVCMLSYAMAARGCG</sequence>
<accession>B9TPC1</accession>
<protein>
    <submittedName>
        <fullName evidence="2">Uncharacterized protein</fullName>
    </submittedName>
</protein>
<keyword evidence="3" id="KW-1185">Reference proteome</keyword>
<dbReference type="AlphaFoldDB" id="B9TPC1"/>
<name>B9TPC1_RICCO</name>
<evidence type="ECO:0000256" key="1">
    <source>
        <dbReference type="SAM" id="MobiDB-lite"/>
    </source>
</evidence>
<feature type="compositionally biased region" description="Low complexity" evidence="1">
    <location>
        <begin position="1"/>
        <end position="10"/>
    </location>
</feature>
<gene>
    <name evidence="2" type="ORF">RCOM_2097760</name>
</gene>
<dbReference type="InParanoid" id="B9TPC1"/>
<feature type="region of interest" description="Disordered" evidence="1">
    <location>
        <begin position="1"/>
        <end position="22"/>
    </location>
</feature>
<evidence type="ECO:0000313" key="2">
    <source>
        <dbReference type="EMBL" id="EEF22293.1"/>
    </source>
</evidence>
<evidence type="ECO:0000313" key="3">
    <source>
        <dbReference type="Proteomes" id="UP000008311"/>
    </source>
</evidence>
<dbReference type="Proteomes" id="UP000008311">
    <property type="component" value="Unassembled WGS sequence"/>
</dbReference>